<accession>A0ABR3UZA1</accession>
<comment type="caution">
    <text evidence="4">The sequence shown here is derived from an EMBL/GenBank/DDBJ whole genome shotgun (WGS) entry which is preliminary data.</text>
</comment>
<feature type="region of interest" description="Disordered" evidence="1">
    <location>
        <begin position="164"/>
        <end position="209"/>
    </location>
</feature>
<sequence length="255" mass="27156">MGKLYMRYRTIFAAFPLFVVALVLRRQFRVYDSTGVFISFSEALDSCLRRSIPLTLAGLTVLSLSTGGTTTTSATTGGASAGFWHWRNATAAAAATAASKVDFHRNDLLVGTQDPFFWFMVPLLGLVCVGTCTVLNYATLALTHLLAAALGLLLSFRRGSWVPRSGSGVGSSSGSSSSSSSSSSEDYRRRPASPPGVSVGGGGHFLPSTPRRRMITTAVLLFLVSTWPRRCGRSGRRRRCGPTPTATSTTTATRS</sequence>
<dbReference type="InterPro" id="IPR039529">
    <property type="entry name" value="PGAP1/BST1"/>
</dbReference>
<evidence type="ECO:0000313" key="5">
    <source>
        <dbReference type="Proteomes" id="UP001586593"/>
    </source>
</evidence>
<feature type="domain" description="GPI inositol-deacylase transmembrane" evidence="3">
    <location>
        <begin position="12"/>
        <end position="226"/>
    </location>
</feature>
<dbReference type="EMBL" id="JAZHXJ010003678">
    <property type="protein sequence ID" value="KAL1834987.1"/>
    <property type="molecule type" value="Genomic_DNA"/>
</dbReference>
<reference evidence="4 5" key="1">
    <citation type="journal article" date="2024" name="Commun. Biol.">
        <title>Comparative genomic analysis of thermophilic fungi reveals convergent evolutionary adaptations and gene losses.</title>
        <authorList>
            <person name="Steindorff A.S."/>
            <person name="Aguilar-Pontes M.V."/>
            <person name="Robinson A.J."/>
            <person name="Andreopoulos B."/>
            <person name="LaButti K."/>
            <person name="Kuo A."/>
            <person name="Mondo S."/>
            <person name="Riley R."/>
            <person name="Otillar R."/>
            <person name="Haridas S."/>
            <person name="Lipzen A."/>
            <person name="Grimwood J."/>
            <person name="Schmutz J."/>
            <person name="Clum A."/>
            <person name="Reid I.D."/>
            <person name="Moisan M.C."/>
            <person name="Butler G."/>
            <person name="Nguyen T.T.M."/>
            <person name="Dewar K."/>
            <person name="Conant G."/>
            <person name="Drula E."/>
            <person name="Henrissat B."/>
            <person name="Hansel C."/>
            <person name="Singer S."/>
            <person name="Hutchinson M.I."/>
            <person name="de Vries R.P."/>
            <person name="Natvig D.O."/>
            <person name="Powell A.J."/>
            <person name="Tsang A."/>
            <person name="Grigoriev I.V."/>
        </authorList>
    </citation>
    <scope>NUCLEOTIDE SEQUENCE [LARGE SCALE GENOMIC DNA]</scope>
    <source>
        <strain evidence="4 5">ATCC 24622</strain>
    </source>
</reference>
<feature type="transmembrane region" description="Helical" evidence="2">
    <location>
        <begin position="116"/>
        <end position="135"/>
    </location>
</feature>
<keyword evidence="2" id="KW-0472">Membrane</keyword>
<dbReference type="InterPro" id="IPR056824">
    <property type="entry name" value="PGAP1_TMD"/>
</dbReference>
<dbReference type="PANTHER" id="PTHR15495:SF7">
    <property type="entry name" value="GPI INOSITOL-DEACYLASE"/>
    <property type="match status" value="1"/>
</dbReference>
<feature type="compositionally biased region" description="Basic residues" evidence="1">
    <location>
        <begin position="231"/>
        <end position="240"/>
    </location>
</feature>
<feature type="compositionally biased region" description="Low complexity" evidence="1">
    <location>
        <begin position="241"/>
        <end position="255"/>
    </location>
</feature>
<keyword evidence="2" id="KW-0812">Transmembrane</keyword>
<gene>
    <name evidence="4" type="ORF">VTK73DRAFT_6511</name>
</gene>
<dbReference type="Pfam" id="PF25140">
    <property type="entry name" value="PGAP1_TMD"/>
    <property type="match status" value="1"/>
</dbReference>
<name>A0ABR3UZA1_9PEZI</name>
<evidence type="ECO:0000256" key="1">
    <source>
        <dbReference type="SAM" id="MobiDB-lite"/>
    </source>
</evidence>
<feature type="region of interest" description="Disordered" evidence="1">
    <location>
        <begin position="231"/>
        <end position="255"/>
    </location>
</feature>
<keyword evidence="2" id="KW-1133">Transmembrane helix</keyword>
<organism evidence="4 5">
    <name type="scientific">Phialemonium thermophilum</name>
    <dbReference type="NCBI Taxonomy" id="223376"/>
    <lineage>
        <taxon>Eukaryota</taxon>
        <taxon>Fungi</taxon>
        <taxon>Dikarya</taxon>
        <taxon>Ascomycota</taxon>
        <taxon>Pezizomycotina</taxon>
        <taxon>Sordariomycetes</taxon>
        <taxon>Sordariomycetidae</taxon>
        <taxon>Cephalothecales</taxon>
        <taxon>Cephalothecaceae</taxon>
        <taxon>Phialemonium</taxon>
    </lineage>
</organism>
<dbReference type="Proteomes" id="UP001586593">
    <property type="component" value="Unassembled WGS sequence"/>
</dbReference>
<dbReference type="PANTHER" id="PTHR15495">
    <property type="entry name" value="NEGATIVE REGULATOR OF VESICLE FORMATION-RELATED"/>
    <property type="match status" value="1"/>
</dbReference>
<proteinExistence type="predicted"/>
<evidence type="ECO:0000256" key="2">
    <source>
        <dbReference type="SAM" id="Phobius"/>
    </source>
</evidence>
<feature type="compositionally biased region" description="Low complexity" evidence="1">
    <location>
        <begin position="170"/>
        <end position="184"/>
    </location>
</feature>
<keyword evidence="5" id="KW-1185">Reference proteome</keyword>
<evidence type="ECO:0000259" key="3">
    <source>
        <dbReference type="Pfam" id="PF25140"/>
    </source>
</evidence>
<protein>
    <recommendedName>
        <fullName evidence="3">GPI inositol-deacylase transmembrane domain-containing protein</fullName>
    </recommendedName>
</protein>
<evidence type="ECO:0000313" key="4">
    <source>
        <dbReference type="EMBL" id="KAL1834987.1"/>
    </source>
</evidence>